<evidence type="ECO:0000256" key="5">
    <source>
        <dbReference type="ARBA" id="ARBA00023053"/>
    </source>
</evidence>
<keyword evidence="2" id="KW-0813">Transport</keyword>
<evidence type="ECO:0000256" key="7">
    <source>
        <dbReference type="ARBA" id="ARBA00023136"/>
    </source>
</evidence>
<keyword evidence="8" id="KW-0739">Sodium transport</keyword>
<dbReference type="PANTHER" id="PTHR10110:SF187">
    <property type="entry name" value="SODIUM_HYDROGEN EXCHANGER"/>
    <property type="match status" value="1"/>
</dbReference>
<comment type="caution">
    <text evidence="10">The sequence shown here is derived from an EMBL/GenBank/DDBJ whole genome shotgun (WGS) entry which is preliminary data.</text>
</comment>
<keyword evidence="6" id="KW-0406">Ion transport</keyword>
<dbReference type="EMBL" id="CAJPIN010008907">
    <property type="protein sequence ID" value="CAG2059184.1"/>
    <property type="molecule type" value="Genomic_DNA"/>
</dbReference>
<name>A0ABN7NUN8_TIMPD</name>
<keyword evidence="7" id="KW-0472">Membrane</keyword>
<keyword evidence="4" id="KW-1133">Transmembrane helix</keyword>
<dbReference type="InterPro" id="IPR018422">
    <property type="entry name" value="Cation/H_exchanger_CPA1"/>
</dbReference>
<organism evidence="10 11">
    <name type="scientific">Timema podura</name>
    <name type="common">Walking stick</name>
    <dbReference type="NCBI Taxonomy" id="61482"/>
    <lineage>
        <taxon>Eukaryota</taxon>
        <taxon>Metazoa</taxon>
        <taxon>Ecdysozoa</taxon>
        <taxon>Arthropoda</taxon>
        <taxon>Hexapoda</taxon>
        <taxon>Insecta</taxon>
        <taxon>Pterygota</taxon>
        <taxon>Neoptera</taxon>
        <taxon>Polyneoptera</taxon>
        <taxon>Phasmatodea</taxon>
        <taxon>Timematodea</taxon>
        <taxon>Timematoidea</taxon>
        <taxon>Timematidae</taxon>
        <taxon>Timema</taxon>
    </lineage>
</organism>
<evidence type="ECO:0000256" key="8">
    <source>
        <dbReference type="ARBA" id="ARBA00023201"/>
    </source>
</evidence>
<evidence type="ECO:0000313" key="10">
    <source>
        <dbReference type="EMBL" id="CAG2059184.1"/>
    </source>
</evidence>
<keyword evidence="5" id="KW-0915">Sodium</keyword>
<proteinExistence type="predicted"/>
<protein>
    <recommendedName>
        <fullName evidence="9">Cation/H+ exchanger transmembrane domain-containing protein</fullName>
    </recommendedName>
</protein>
<evidence type="ECO:0000256" key="3">
    <source>
        <dbReference type="ARBA" id="ARBA00022692"/>
    </source>
</evidence>
<evidence type="ECO:0000313" key="11">
    <source>
        <dbReference type="Proteomes" id="UP001153148"/>
    </source>
</evidence>
<keyword evidence="3" id="KW-0812">Transmembrane</keyword>
<accession>A0ABN7NUN8</accession>
<sequence>MAGGILWTDASLIYSSSGSGDRSVDRVGLPSRVASFAGVTFAENWTSPTWVVESNNKFENKNCIKDAAETAVLSAGLWKHFERNRHSMSKGKPMAVMYGFIQQVSYLRNSFTFLDTLYFGALISSTDPLTILAIFNDLHVDVNLYALVFGESVLNDAVAIVLSGKFECKCVHRQRHDKMMFQQLKRVVEHHNIVMTSLSYD</sequence>
<dbReference type="Proteomes" id="UP001153148">
    <property type="component" value="Unassembled WGS sequence"/>
</dbReference>
<evidence type="ECO:0000259" key="9">
    <source>
        <dbReference type="Pfam" id="PF00999"/>
    </source>
</evidence>
<evidence type="ECO:0000256" key="6">
    <source>
        <dbReference type="ARBA" id="ARBA00023065"/>
    </source>
</evidence>
<dbReference type="InterPro" id="IPR006153">
    <property type="entry name" value="Cation/H_exchanger_TM"/>
</dbReference>
<evidence type="ECO:0000256" key="1">
    <source>
        <dbReference type="ARBA" id="ARBA00004141"/>
    </source>
</evidence>
<evidence type="ECO:0000256" key="2">
    <source>
        <dbReference type="ARBA" id="ARBA00022448"/>
    </source>
</evidence>
<gene>
    <name evidence="10" type="ORF">TPAB3V08_LOCUS6150</name>
</gene>
<keyword evidence="11" id="KW-1185">Reference proteome</keyword>
<dbReference type="Pfam" id="PF00999">
    <property type="entry name" value="Na_H_Exchanger"/>
    <property type="match status" value="1"/>
</dbReference>
<reference evidence="10" key="1">
    <citation type="submission" date="2021-03" db="EMBL/GenBank/DDBJ databases">
        <authorList>
            <person name="Tran Van P."/>
        </authorList>
    </citation>
    <scope>NUCLEOTIDE SEQUENCE</scope>
</reference>
<dbReference type="PANTHER" id="PTHR10110">
    <property type="entry name" value="SODIUM/HYDROGEN EXCHANGER"/>
    <property type="match status" value="1"/>
</dbReference>
<feature type="domain" description="Cation/H+ exchanger transmembrane" evidence="9">
    <location>
        <begin position="109"/>
        <end position="162"/>
    </location>
</feature>
<evidence type="ECO:0000256" key="4">
    <source>
        <dbReference type="ARBA" id="ARBA00022989"/>
    </source>
</evidence>
<dbReference type="Gene3D" id="6.10.140.1330">
    <property type="match status" value="1"/>
</dbReference>
<comment type="subcellular location">
    <subcellularLocation>
        <location evidence="1">Membrane</location>
        <topology evidence="1">Multi-pass membrane protein</topology>
    </subcellularLocation>
</comment>